<evidence type="ECO:0000259" key="10">
    <source>
        <dbReference type="Pfam" id="PF25179"/>
    </source>
</evidence>
<evidence type="ECO:0000256" key="7">
    <source>
        <dbReference type="SAM" id="MobiDB-lite"/>
    </source>
</evidence>
<dbReference type="EMBL" id="JALLPB020000001">
    <property type="protein sequence ID" value="KAL3827614.1"/>
    <property type="molecule type" value="Genomic_DNA"/>
</dbReference>
<feature type="domain" description="Lipase maturation factor 1/2 C-terminal" evidence="10">
    <location>
        <begin position="439"/>
        <end position="594"/>
    </location>
</feature>
<feature type="transmembrane region" description="Helical" evidence="8">
    <location>
        <begin position="155"/>
        <end position="188"/>
    </location>
</feature>
<comment type="subcellular location">
    <subcellularLocation>
        <location evidence="1">Endoplasmic reticulum membrane</location>
        <topology evidence="1">Multi-pass membrane protein</topology>
    </subcellularLocation>
</comment>
<comment type="caution">
    <text evidence="11">The sequence shown here is derived from an EMBL/GenBank/DDBJ whole genome shotgun (WGS) entry which is preliminary data.</text>
</comment>
<keyword evidence="4" id="KW-0256">Endoplasmic reticulum</keyword>
<dbReference type="AlphaFoldDB" id="A0ABD3SSL0"/>
<keyword evidence="12" id="KW-1185">Reference proteome</keyword>
<evidence type="ECO:0008006" key="13">
    <source>
        <dbReference type="Google" id="ProtNLM"/>
    </source>
</evidence>
<dbReference type="PANTHER" id="PTHR14463">
    <property type="entry name" value="LIPASE MATURATION FACTOR"/>
    <property type="match status" value="1"/>
</dbReference>
<evidence type="ECO:0000313" key="12">
    <source>
        <dbReference type="Proteomes" id="UP001530377"/>
    </source>
</evidence>
<protein>
    <recommendedName>
        <fullName evidence="13">Lipase maturation factor</fullName>
    </recommendedName>
</protein>
<dbReference type="PANTHER" id="PTHR14463:SF10">
    <property type="entry name" value="LIPASE MATURATION FACTOR 1"/>
    <property type="match status" value="1"/>
</dbReference>
<evidence type="ECO:0000256" key="2">
    <source>
        <dbReference type="ARBA" id="ARBA00005512"/>
    </source>
</evidence>
<feature type="transmembrane region" description="Helical" evidence="8">
    <location>
        <begin position="399"/>
        <end position="421"/>
    </location>
</feature>
<keyword evidence="5 8" id="KW-1133">Transmembrane helix</keyword>
<evidence type="ECO:0000256" key="6">
    <source>
        <dbReference type="ARBA" id="ARBA00023136"/>
    </source>
</evidence>
<dbReference type="InterPro" id="IPR057434">
    <property type="entry name" value="LMF1/2_N"/>
</dbReference>
<keyword evidence="6 8" id="KW-0472">Membrane</keyword>
<feature type="domain" description="Lipase maturation factor 1/2 N-terminal" evidence="9">
    <location>
        <begin position="201"/>
        <end position="364"/>
    </location>
</feature>
<feature type="transmembrane region" description="Helical" evidence="8">
    <location>
        <begin position="85"/>
        <end position="102"/>
    </location>
</feature>
<evidence type="ECO:0000256" key="4">
    <source>
        <dbReference type="ARBA" id="ARBA00022824"/>
    </source>
</evidence>
<accession>A0ABD3SSL0</accession>
<evidence type="ECO:0000256" key="3">
    <source>
        <dbReference type="ARBA" id="ARBA00022692"/>
    </source>
</evidence>
<evidence type="ECO:0000259" key="9">
    <source>
        <dbReference type="Pfam" id="PF06762"/>
    </source>
</evidence>
<comment type="similarity">
    <text evidence="2">Belongs to the lipase maturation factor family.</text>
</comment>
<keyword evidence="3 8" id="KW-0812">Transmembrane</keyword>
<evidence type="ECO:0000256" key="5">
    <source>
        <dbReference type="ARBA" id="ARBA00022989"/>
    </source>
</evidence>
<feature type="transmembrane region" description="Helical" evidence="8">
    <location>
        <begin position="303"/>
        <end position="323"/>
    </location>
</feature>
<feature type="region of interest" description="Disordered" evidence="7">
    <location>
        <begin position="1"/>
        <end position="58"/>
    </location>
</feature>
<sequence>MALHRRKNRIAPHDDIAKTTRVGGMEVDDSQPPQPDDDDGTDERDATATSGEEASAVAKVDEAAAATSSSLPSCAAQSFHVARFVMLRLIGLVYLVAFVGAYRQNIGLMGVDGLVPARRHVDNFRTTGAFDSSPLRGFLSHPSLFWLLSPPLEDWQLVVTAVIGSGLSFAVVMGLDSFFVMVALWMLDLTIVTSAEENSFYAYGWESQLLETGFLSIWLCDPPFSTSSSPSLPPSLPVLWLFRWLCARISVGAGLIKLRGGECWRNKTCLYYHFETQPIPSPLSFFFHFLPKWILRSAVDLDFFVQLYSIWLVLIPGFTCYMINLRRLGGFIQAGFMLNIILSGNFAFLNHVTIIPAIACLDDYCFPRLLKSHVYRHRQITASGLGNVMASRRSKMYRLLIDLSLVTLIGALSVPVVTNLLQIGGRNQVMNASFDSFRLVNSYGAFGSVGEARYEPIISVSIDGQNWIELELPCKPGNVKRRPCFCAPYHYRLDWNIWFIGFKPHQSMLQRRERWVFELLRKILLVSDGGRLGKDKPWLALLDASSADWLKLNPVKYAKIDMYQYRMADPIWIIAGKFLRQEEVIWWTRDFEENLIRPLEIDNGSLTYANL</sequence>
<dbReference type="Pfam" id="PF06762">
    <property type="entry name" value="LMF1"/>
    <property type="match status" value="1"/>
</dbReference>
<dbReference type="InterPro" id="IPR057433">
    <property type="entry name" value="LMF1/2_C"/>
</dbReference>
<organism evidence="11 12">
    <name type="scientific">Cyclostephanos tholiformis</name>
    <dbReference type="NCBI Taxonomy" id="382380"/>
    <lineage>
        <taxon>Eukaryota</taxon>
        <taxon>Sar</taxon>
        <taxon>Stramenopiles</taxon>
        <taxon>Ochrophyta</taxon>
        <taxon>Bacillariophyta</taxon>
        <taxon>Coscinodiscophyceae</taxon>
        <taxon>Thalassiosirophycidae</taxon>
        <taxon>Stephanodiscales</taxon>
        <taxon>Stephanodiscaceae</taxon>
        <taxon>Cyclostephanos</taxon>
    </lineage>
</organism>
<evidence type="ECO:0000256" key="1">
    <source>
        <dbReference type="ARBA" id="ARBA00004477"/>
    </source>
</evidence>
<proteinExistence type="inferred from homology"/>
<evidence type="ECO:0000256" key="8">
    <source>
        <dbReference type="SAM" id="Phobius"/>
    </source>
</evidence>
<evidence type="ECO:0000313" key="11">
    <source>
        <dbReference type="EMBL" id="KAL3827614.1"/>
    </source>
</evidence>
<name>A0ABD3SSL0_9STRA</name>
<dbReference type="InterPro" id="IPR009613">
    <property type="entry name" value="LMF"/>
</dbReference>
<dbReference type="Proteomes" id="UP001530377">
    <property type="component" value="Unassembled WGS sequence"/>
</dbReference>
<feature type="compositionally biased region" description="Basic residues" evidence="7">
    <location>
        <begin position="1"/>
        <end position="10"/>
    </location>
</feature>
<gene>
    <name evidence="11" type="ORF">ACHAXA_000487</name>
</gene>
<dbReference type="GO" id="GO:0005789">
    <property type="term" value="C:endoplasmic reticulum membrane"/>
    <property type="evidence" value="ECO:0007669"/>
    <property type="project" value="UniProtKB-SubCell"/>
</dbReference>
<dbReference type="Pfam" id="PF25179">
    <property type="entry name" value="LMF1_C"/>
    <property type="match status" value="1"/>
</dbReference>
<reference evidence="11 12" key="1">
    <citation type="submission" date="2024-10" db="EMBL/GenBank/DDBJ databases">
        <title>Updated reference genomes for cyclostephanoid diatoms.</title>
        <authorList>
            <person name="Roberts W.R."/>
            <person name="Alverson A.J."/>
        </authorList>
    </citation>
    <scope>NUCLEOTIDE SEQUENCE [LARGE SCALE GENOMIC DNA]</scope>
    <source>
        <strain evidence="11 12">AJA228-03</strain>
    </source>
</reference>